<feature type="transmembrane region" description="Helical" evidence="2">
    <location>
        <begin position="12"/>
        <end position="30"/>
    </location>
</feature>
<evidence type="ECO:0000256" key="1">
    <source>
        <dbReference type="SAM" id="MobiDB-lite"/>
    </source>
</evidence>
<feature type="region of interest" description="Disordered" evidence="1">
    <location>
        <begin position="83"/>
        <end position="102"/>
    </location>
</feature>
<name>A0ABV7GGM9_9GAMM</name>
<evidence type="ECO:0000256" key="2">
    <source>
        <dbReference type="SAM" id="Phobius"/>
    </source>
</evidence>
<dbReference type="Proteomes" id="UP001595621">
    <property type="component" value="Unassembled WGS sequence"/>
</dbReference>
<protein>
    <submittedName>
        <fullName evidence="3">Uncharacterized protein</fullName>
    </submittedName>
</protein>
<organism evidence="3 4">
    <name type="scientific">Shewanella submarina</name>
    <dbReference type="NCBI Taxonomy" id="2016376"/>
    <lineage>
        <taxon>Bacteria</taxon>
        <taxon>Pseudomonadati</taxon>
        <taxon>Pseudomonadota</taxon>
        <taxon>Gammaproteobacteria</taxon>
        <taxon>Alteromonadales</taxon>
        <taxon>Shewanellaceae</taxon>
        <taxon>Shewanella</taxon>
    </lineage>
</organism>
<feature type="transmembrane region" description="Helical" evidence="2">
    <location>
        <begin position="36"/>
        <end position="54"/>
    </location>
</feature>
<comment type="caution">
    <text evidence="3">The sequence shown here is derived from an EMBL/GenBank/DDBJ whole genome shotgun (WGS) entry which is preliminary data.</text>
</comment>
<proteinExistence type="predicted"/>
<reference evidence="4" key="1">
    <citation type="journal article" date="2019" name="Int. J. Syst. Evol. Microbiol.">
        <title>The Global Catalogue of Microorganisms (GCM) 10K type strain sequencing project: providing services to taxonomists for standard genome sequencing and annotation.</title>
        <authorList>
            <consortium name="The Broad Institute Genomics Platform"/>
            <consortium name="The Broad Institute Genome Sequencing Center for Infectious Disease"/>
            <person name="Wu L."/>
            <person name="Ma J."/>
        </authorList>
    </citation>
    <scope>NUCLEOTIDE SEQUENCE [LARGE SCALE GENOMIC DNA]</scope>
    <source>
        <strain evidence="4">KCTC 52277</strain>
    </source>
</reference>
<keyword evidence="2" id="KW-0472">Membrane</keyword>
<evidence type="ECO:0000313" key="4">
    <source>
        <dbReference type="Proteomes" id="UP001595621"/>
    </source>
</evidence>
<accession>A0ABV7GGM9</accession>
<evidence type="ECO:0000313" key="3">
    <source>
        <dbReference type="EMBL" id="MFC3138922.1"/>
    </source>
</evidence>
<keyword evidence="2" id="KW-0812">Transmembrane</keyword>
<gene>
    <name evidence="3" type="ORF">ACFOE0_12115</name>
</gene>
<keyword evidence="2" id="KW-1133">Transmembrane helix</keyword>
<dbReference type="EMBL" id="JBHRTD010000015">
    <property type="protein sequence ID" value="MFC3138922.1"/>
    <property type="molecule type" value="Genomic_DNA"/>
</dbReference>
<sequence length="102" mass="11467">MYRLQMTQLTGVQRLLAVLVAGAALFVAIIALPVLLAIGAIALLALMITGRLAISRMKRRFEQQEHTAQWETSQDYVRTGFMDKDSFKPKPHVGQTYENGQY</sequence>
<dbReference type="RefSeq" id="WP_248936966.1">
    <property type="nucleotide sequence ID" value="NZ_JAKILF010000006.1"/>
</dbReference>
<keyword evidence="4" id="KW-1185">Reference proteome</keyword>